<dbReference type="SMART" id="SM00790">
    <property type="entry name" value="AFOR_N"/>
    <property type="match status" value="1"/>
</dbReference>
<dbReference type="InterPro" id="IPR036021">
    <property type="entry name" value="Tungsten_al_ferr_oxy-like_C"/>
</dbReference>
<dbReference type="SUPFAM" id="SSF56228">
    <property type="entry name" value="Aldehyde ferredoxin oxidoreductase, N-terminal domain"/>
    <property type="match status" value="1"/>
</dbReference>
<dbReference type="Pfam" id="PF01314">
    <property type="entry name" value="AFOR_C"/>
    <property type="match status" value="1"/>
</dbReference>
<name>A0A133UU97_9EURY</name>
<evidence type="ECO:0000256" key="3">
    <source>
        <dbReference type="ARBA" id="ARBA00022485"/>
    </source>
</evidence>
<dbReference type="PANTHER" id="PTHR30038">
    <property type="entry name" value="ALDEHYDE FERREDOXIN OXIDOREDUCTASE"/>
    <property type="match status" value="1"/>
</dbReference>
<evidence type="ECO:0000313" key="10">
    <source>
        <dbReference type="EMBL" id="KXA97791.1"/>
    </source>
</evidence>
<evidence type="ECO:0000256" key="2">
    <source>
        <dbReference type="ARBA" id="ARBA00011032"/>
    </source>
</evidence>
<dbReference type="PANTHER" id="PTHR30038:SF0">
    <property type="entry name" value="TUNGSTEN-CONTAINING ALDEHYDE FERREDOXIN OXIDOREDUCTASE"/>
    <property type="match status" value="1"/>
</dbReference>
<evidence type="ECO:0000313" key="11">
    <source>
        <dbReference type="Proteomes" id="UP000070414"/>
    </source>
</evidence>
<evidence type="ECO:0000256" key="5">
    <source>
        <dbReference type="ARBA" id="ARBA00023002"/>
    </source>
</evidence>
<feature type="domain" description="Aldehyde ferredoxin oxidoreductase N-terminal" evidence="9">
    <location>
        <begin position="7"/>
        <end position="217"/>
    </location>
</feature>
<keyword evidence="11" id="KW-1185">Reference proteome</keyword>
<protein>
    <recommendedName>
        <fullName evidence="9">Aldehyde ferredoxin oxidoreductase N-terminal domain-containing protein</fullName>
    </recommendedName>
</protein>
<dbReference type="PATRIC" id="fig|1698268.3.peg.60"/>
<keyword evidence="4" id="KW-0479">Metal-binding</keyword>
<comment type="cofactor">
    <cofactor evidence="8">
        <name>tungstopterin</name>
        <dbReference type="ChEBI" id="CHEBI:30402"/>
    </cofactor>
</comment>
<gene>
    <name evidence="10" type="ORF">AKJ38_00275</name>
</gene>
<dbReference type="InterPro" id="IPR013984">
    <property type="entry name" value="Ald_Fedxn_OxRdtase_dom2"/>
</dbReference>
<dbReference type="InterPro" id="IPR051919">
    <property type="entry name" value="W-dependent_AOR"/>
</dbReference>
<sequence>MSVLKGYSGRGLRVNPSDEEISKETLDSKVLKKYLGGAGLGTKILFDELESGIDPLAGENKLIFLTGPLNGTLMPLAKGHIVVSKSPLSGTVCKSSSGGLFGAEMKSAGFDYIILEGKSETPVYLLVSSNGVEIKDAQYLWGKTTHETEDLIKNREQGNLQRAGERDVCVSSIGPAGENLVRFACIINEKHNAAGRGGLGAVMGSKKVKAIAVRGRKDIPIANVNRLVKLREEMLDKMKDSSFGEGFSKFGTTDTVPVANIHGIYPTRNFQEGVFEPFEDFDPKEIVDKYAIRDKSCFGCPIHCNKVVKLTNNSGETITDRQEYETFFALGGNCGNSDIEKVILSGDKCNRLGVDTISMGVTISFAFELAQKGILNKNIDGLKMEWGNTESISFLIEKIAYRDGFGDLLADGSARAAEQLGKRAEKYAMTVKNMEIAGYDPRGAKGIGLTYAVASRGACHKFAYTLKEEMWTGKVDRFTEKGKAELVKNLSDINSLLHSAIICTFPMDQSAFGLEEIKRGLKHVTGWNFTEKSLLRVGERTVNLQRLFNIREGFTYEDDTLPERFLKEPLKDGPAKGKTVDLDKMLSEYYKLRGWNAKGEPKKGKLNELNIS</sequence>
<keyword evidence="5" id="KW-0560">Oxidoreductase</keyword>
<dbReference type="AlphaFoldDB" id="A0A133UU97"/>
<comment type="caution">
    <text evidence="10">The sequence shown here is derived from an EMBL/GenBank/DDBJ whole genome shotgun (WGS) entry which is preliminary data.</text>
</comment>
<dbReference type="GO" id="GO:0016625">
    <property type="term" value="F:oxidoreductase activity, acting on the aldehyde or oxo group of donors, iron-sulfur protein as acceptor"/>
    <property type="evidence" value="ECO:0007669"/>
    <property type="project" value="InterPro"/>
</dbReference>
<evidence type="ECO:0000256" key="8">
    <source>
        <dbReference type="ARBA" id="ARBA00049934"/>
    </source>
</evidence>
<dbReference type="Gene3D" id="1.10.569.10">
    <property type="entry name" value="Aldehyde Ferredoxin Oxidoreductase Protein, subunit A, domain 2"/>
    <property type="match status" value="1"/>
</dbReference>
<dbReference type="InterPro" id="IPR036503">
    <property type="entry name" value="Ald_Fedxn_OxRdtase_N_sf"/>
</dbReference>
<evidence type="ECO:0000259" key="9">
    <source>
        <dbReference type="SMART" id="SM00790"/>
    </source>
</evidence>
<dbReference type="InterPro" id="IPR001203">
    <property type="entry name" value="OxRdtase_Ald_Fedxn_C"/>
</dbReference>
<comment type="similarity">
    <text evidence="2">Belongs to the AOR/FOR family.</text>
</comment>
<dbReference type="SUPFAM" id="SSF48310">
    <property type="entry name" value="Aldehyde ferredoxin oxidoreductase, C-terminal domains"/>
    <property type="match status" value="1"/>
</dbReference>
<proteinExistence type="inferred from homology"/>
<keyword evidence="7" id="KW-0411">Iron-sulfur</keyword>
<dbReference type="GO" id="GO:0051539">
    <property type="term" value="F:4 iron, 4 sulfur cluster binding"/>
    <property type="evidence" value="ECO:0007669"/>
    <property type="project" value="UniProtKB-KW"/>
</dbReference>
<dbReference type="Proteomes" id="UP000070414">
    <property type="component" value="Unassembled WGS sequence"/>
</dbReference>
<comment type="cofactor">
    <cofactor evidence="1">
        <name>[4Fe-4S] cluster</name>
        <dbReference type="ChEBI" id="CHEBI:49883"/>
    </cofactor>
</comment>
<evidence type="ECO:0000256" key="1">
    <source>
        <dbReference type="ARBA" id="ARBA00001966"/>
    </source>
</evidence>
<dbReference type="Pfam" id="PF02730">
    <property type="entry name" value="AFOR_N"/>
    <property type="match status" value="1"/>
</dbReference>
<evidence type="ECO:0000256" key="7">
    <source>
        <dbReference type="ARBA" id="ARBA00023014"/>
    </source>
</evidence>
<dbReference type="Gene3D" id="3.60.9.10">
    <property type="entry name" value="Aldehyde ferredoxin oxidoreductase, N-terminal domain"/>
    <property type="match status" value="1"/>
</dbReference>
<keyword evidence="6" id="KW-0408">Iron</keyword>
<accession>A0A133UU97</accession>
<evidence type="ECO:0000256" key="4">
    <source>
        <dbReference type="ARBA" id="ARBA00022723"/>
    </source>
</evidence>
<reference evidence="10 11" key="1">
    <citation type="journal article" date="2016" name="Sci. Rep.">
        <title>Metabolic traits of an uncultured archaeal lineage -MSBL1- from brine pools of the Red Sea.</title>
        <authorList>
            <person name="Mwirichia R."/>
            <person name="Alam I."/>
            <person name="Rashid M."/>
            <person name="Vinu M."/>
            <person name="Ba-Alawi W."/>
            <person name="Anthony Kamau A."/>
            <person name="Kamanda Ngugi D."/>
            <person name="Goker M."/>
            <person name="Klenk H.P."/>
            <person name="Bajic V."/>
            <person name="Stingl U."/>
        </authorList>
    </citation>
    <scope>NUCLEOTIDE SEQUENCE [LARGE SCALE GENOMIC DNA]</scope>
    <source>
        <strain evidence="10">SCGC-AAA259I14</strain>
    </source>
</reference>
<keyword evidence="3" id="KW-0004">4Fe-4S</keyword>
<dbReference type="EMBL" id="LHXS01000002">
    <property type="protein sequence ID" value="KXA97791.1"/>
    <property type="molecule type" value="Genomic_DNA"/>
</dbReference>
<dbReference type="GO" id="GO:0046872">
    <property type="term" value="F:metal ion binding"/>
    <property type="evidence" value="ECO:0007669"/>
    <property type="project" value="UniProtKB-KW"/>
</dbReference>
<dbReference type="InterPro" id="IPR013983">
    <property type="entry name" value="Ald_Fedxn_OxRdtase_N"/>
</dbReference>
<dbReference type="Gene3D" id="1.10.599.10">
    <property type="entry name" value="Aldehyde Ferredoxin Oxidoreductase Protein, subunit A, domain 3"/>
    <property type="match status" value="1"/>
</dbReference>
<dbReference type="InterPro" id="IPR013985">
    <property type="entry name" value="Ald_Fedxn_OxRdtase_dom3"/>
</dbReference>
<dbReference type="GO" id="GO:0009055">
    <property type="term" value="F:electron transfer activity"/>
    <property type="evidence" value="ECO:0007669"/>
    <property type="project" value="InterPro"/>
</dbReference>
<evidence type="ECO:0000256" key="6">
    <source>
        <dbReference type="ARBA" id="ARBA00023004"/>
    </source>
</evidence>
<organism evidence="10 11">
    <name type="scientific">candidate division MSBL1 archaeon SCGC-AAA259I14</name>
    <dbReference type="NCBI Taxonomy" id="1698268"/>
    <lineage>
        <taxon>Archaea</taxon>
        <taxon>Methanobacteriati</taxon>
        <taxon>Methanobacteriota</taxon>
        <taxon>candidate division MSBL1</taxon>
    </lineage>
</organism>